<keyword evidence="2" id="KW-1185">Reference proteome</keyword>
<dbReference type="HOGENOM" id="CLU_1321302_0_0_1"/>
<accession>W3X858</accession>
<dbReference type="RefSeq" id="XP_007834072.1">
    <property type="nucleotide sequence ID" value="XM_007835881.1"/>
</dbReference>
<proteinExistence type="predicted"/>
<dbReference type="Proteomes" id="UP000030651">
    <property type="component" value="Unassembled WGS sequence"/>
</dbReference>
<gene>
    <name evidence="1" type="ORF">PFICI_07300</name>
</gene>
<dbReference type="KEGG" id="pfy:PFICI_07300"/>
<reference evidence="2" key="1">
    <citation type="journal article" date="2015" name="BMC Genomics">
        <title>Genomic and transcriptomic analysis of the endophytic fungus Pestalotiopsis fici reveals its lifestyle and high potential for synthesis of natural products.</title>
        <authorList>
            <person name="Wang X."/>
            <person name="Zhang X."/>
            <person name="Liu L."/>
            <person name="Xiang M."/>
            <person name="Wang W."/>
            <person name="Sun X."/>
            <person name="Che Y."/>
            <person name="Guo L."/>
            <person name="Liu G."/>
            <person name="Guo L."/>
            <person name="Wang C."/>
            <person name="Yin W.B."/>
            <person name="Stadler M."/>
            <person name="Zhang X."/>
            <person name="Liu X."/>
        </authorList>
    </citation>
    <scope>NUCLEOTIDE SEQUENCE [LARGE SCALE GENOMIC DNA]</scope>
    <source>
        <strain evidence="2">W106-1 / CGMCC3.15140</strain>
    </source>
</reference>
<organism evidence="1 2">
    <name type="scientific">Pestalotiopsis fici (strain W106-1 / CGMCC3.15140)</name>
    <dbReference type="NCBI Taxonomy" id="1229662"/>
    <lineage>
        <taxon>Eukaryota</taxon>
        <taxon>Fungi</taxon>
        <taxon>Dikarya</taxon>
        <taxon>Ascomycota</taxon>
        <taxon>Pezizomycotina</taxon>
        <taxon>Sordariomycetes</taxon>
        <taxon>Xylariomycetidae</taxon>
        <taxon>Amphisphaeriales</taxon>
        <taxon>Sporocadaceae</taxon>
        <taxon>Pestalotiopsis</taxon>
    </lineage>
</organism>
<name>W3X858_PESFW</name>
<sequence>MEAEKGMEVDGMEDVNMADFLVEEIWQTLNYDMPAHDDATLGLADTSDQRLPSDPTQPWDLHQRMTPTGYEATPDAFLEAPASSLNNDHQGFPLGTCDSDRGGYPSGVAIPNESPPYTASPLNLCHGLPYIQAPIIQGGARDIRVNRPPIPAARSTGLLPSGSTHYVQESQYTSPLPTGAISSVAPPQRQQQRLWAYAFDVLPSSLRK</sequence>
<dbReference type="EMBL" id="KI912112">
    <property type="protein sequence ID" value="ETS82298.1"/>
    <property type="molecule type" value="Genomic_DNA"/>
</dbReference>
<dbReference type="GeneID" id="19272313"/>
<dbReference type="InParanoid" id="W3X858"/>
<protein>
    <submittedName>
        <fullName evidence="1">Uncharacterized protein</fullName>
    </submittedName>
</protein>
<dbReference type="AlphaFoldDB" id="W3X858"/>
<evidence type="ECO:0000313" key="2">
    <source>
        <dbReference type="Proteomes" id="UP000030651"/>
    </source>
</evidence>
<evidence type="ECO:0000313" key="1">
    <source>
        <dbReference type="EMBL" id="ETS82298.1"/>
    </source>
</evidence>